<dbReference type="InterPro" id="IPR005000">
    <property type="entry name" value="Aldolase/citrate-lyase_domain"/>
</dbReference>
<dbReference type="EMBL" id="HBFR01019238">
    <property type="protein sequence ID" value="CAD8886723.1"/>
    <property type="molecule type" value="Transcribed_RNA"/>
</dbReference>
<proteinExistence type="predicted"/>
<sequence length="106" mass="11593">MCAEANQNNVVGVVVETTAGIAAILEIIAAGEDMLDFVFIGPTDFSADMGLHGMIRHEKVLEAVERAGRSILDVSGGGQGWNAGFVRRRLRILERTRFYCDVHRCT</sequence>
<evidence type="ECO:0000259" key="2">
    <source>
        <dbReference type="Pfam" id="PF03328"/>
    </source>
</evidence>
<dbReference type="EMBL" id="HBFR01019236">
    <property type="protein sequence ID" value="CAD8886722.1"/>
    <property type="molecule type" value="Transcribed_RNA"/>
</dbReference>
<feature type="domain" description="HpcH/HpaI aldolase/citrate lyase" evidence="2">
    <location>
        <begin position="5"/>
        <end position="66"/>
    </location>
</feature>
<dbReference type="InterPro" id="IPR040442">
    <property type="entry name" value="Pyrv_kinase-like_dom_sf"/>
</dbReference>
<dbReference type="GO" id="GO:0003824">
    <property type="term" value="F:catalytic activity"/>
    <property type="evidence" value="ECO:0007669"/>
    <property type="project" value="InterPro"/>
</dbReference>
<evidence type="ECO:0000256" key="1">
    <source>
        <dbReference type="ARBA" id="ARBA00022723"/>
    </source>
</evidence>
<reference evidence="4" key="1">
    <citation type="submission" date="2021-01" db="EMBL/GenBank/DDBJ databases">
        <authorList>
            <person name="Corre E."/>
            <person name="Pelletier E."/>
            <person name="Niang G."/>
            <person name="Scheremetjew M."/>
            <person name="Finn R."/>
            <person name="Kale V."/>
            <person name="Holt S."/>
            <person name="Cochrane G."/>
            <person name="Meng A."/>
            <person name="Brown T."/>
            <person name="Cohen L."/>
        </authorList>
    </citation>
    <scope>NUCLEOTIDE SEQUENCE</scope>
    <source>
        <strain evidence="4">308</strain>
    </source>
</reference>
<gene>
    <name evidence="3" type="ORF">CHYS00102_LOCUS13920</name>
    <name evidence="4" type="ORF">CHYS00102_LOCUS13921</name>
</gene>
<dbReference type="AlphaFoldDB" id="A0A6U5GLL3"/>
<dbReference type="SUPFAM" id="SSF51621">
    <property type="entry name" value="Phosphoenolpyruvate/pyruvate domain"/>
    <property type="match status" value="1"/>
</dbReference>
<accession>A0A6U5GLL3</accession>
<evidence type="ECO:0000313" key="4">
    <source>
        <dbReference type="EMBL" id="CAD8886723.1"/>
    </source>
</evidence>
<organism evidence="4">
    <name type="scientific">Corethron hystrix</name>
    <dbReference type="NCBI Taxonomy" id="216773"/>
    <lineage>
        <taxon>Eukaryota</taxon>
        <taxon>Sar</taxon>
        <taxon>Stramenopiles</taxon>
        <taxon>Ochrophyta</taxon>
        <taxon>Bacillariophyta</taxon>
        <taxon>Coscinodiscophyceae</taxon>
        <taxon>Corethrophycidae</taxon>
        <taxon>Corethrales</taxon>
        <taxon>Corethraceae</taxon>
        <taxon>Corethron</taxon>
    </lineage>
</organism>
<dbReference type="Pfam" id="PF03328">
    <property type="entry name" value="HpcH_HpaI"/>
    <property type="match status" value="1"/>
</dbReference>
<name>A0A6U5GLL3_9STRA</name>
<protein>
    <recommendedName>
        <fullName evidence="2">HpcH/HpaI aldolase/citrate lyase domain-containing protein</fullName>
    </recommendedName>
</protein>
<evidence type="ECO:0000313" key="3">
    <source>
        <dbReference type="EMBL" id="CAD8886722.1"/>
    </source>
</evidence>
<dbReference type="InterPro" id="IPR015813">
    <property type="entry name" value="Pyrv/PenolPyrv_kinase-like_dom"/>
</dbReference>
<dbReference type="Gene3D" id="3.20.20.60">
    <property type="entry name" value="Phosphoenolpyruvate-binding domains"/>
    <property type="match status" value="1"/>
</dbReference>
<keyword evidence="1" id="KW-0479">Metal-binding</keyword>
<dbReference type="GO" id="GO:0046872">
    <property type="term" value="F:metal ion binding"/>
    <property type="evidence" value="ECO:0007669"/>
    <property type="project" value="UniProtKB-KW"/>
</dbReference>